<dbReference type="KEGG" id="fcy:FRACYDRAFT_240699"/>
<evidence type="ECO:0000313" key="2">
    <source>
        <dbReference type="EMBL" id="OEU14168.1"/>
    </source>
</evidence>
<dbReference type="AlphaFoldDB" id="A0A1E7F7K3"/>
<organism evidence="2 3">
    <name type="scientific">Fragilariopsis cylindrus CCMP1102</name>
    <dbReference type="NCBI Taxonomy" id="635003"/>
    <lineage>
        <taxon>Eukaryota</taxon>
        <taxon>Sar</taxon>
        <taxon>Stramenopiles</taxon>
        <taxon>Ochrophyta</taxon>
        <taxon>Bacillariophyta</taxon>
        <taxon>Bacillariophyceae</taxon>
        <taxon>Bacillariophycidae</taxon>
        <taxon>Bacillariales</taxon>
        <taxon>Bacillariaceae</taxon>
        <taxon>Fragilariopsis</taxon>
    </lineage>
</organism>
<dbReference type="EMBL" id="KV784360">
    <property type="protein sequence ID" value="OEU14168.1"/>
    <property type="molecule type" value="Genomic_DNA"/>
</dbReference>
<proteinExistence type="predicted"/>
<feature type="signal peptide" evidence="1">
    <location>
        <begin position="1"/>
        <end position="27"/>
    </location>
</feature>
<evidence type="ECO:0000313" key="3">
    <source>
        <dbReference type="Proteomes" id="UP000095751"/>
    </source>
</evidence>
<protein>
    <recommendedName>
        <fullName evidence="4">Secreted protein</fullName>
    </recommendedName>
</protein>
<keyword evidence="3" id="KW-1185">Reference proteome</keyword>
<feature type="chain" id="PRO_5009192784" description="Secreted protein" evidence="1">
    <location>
        <begin position="28"/>
        <end position="132"/>
    </location>
</feature>
<accession>A0A1E7F7K3</accession>
<reference evidence="2 3" key="1">
    <citation type="submission" date="2016-09" db="EMBL/GenBank/DDBJ databases">
        <title>Extensive genetic diversity and differential bi-allelic expression allows diatom success in the polar Southern Ocean.</title>
        <authorList>
            <consortium name="DOE Joint Genome Institute"/>
            <person name="Mock T."/>
            <person name="Otillar R.P."/>
            <person name="Strauss J."/>
            <person name="Dupont C."/>
            <person name="Frickenhaus S."/>
            <person name="Maumus F."/>
            <person name="Mcmullan M."/>
            <person name="Sanges R."/>
            <person name="Schmutz J."/>
            <person name="Toseland A."/>
            <person name="Valas R."/>
            <person name="Veluchamy A."/>
            <person name="Ward B.J."/>
            <person name="Allen A."/>
            <person name="Barry K."/>
            <person name="Falciatore A."/>
            <person name="Ferrante M."/>
            <person name="Fortunato A.E."/>
            <person name="Gloeckner G."/>
            <person name="Gruber A."/>
            <person name="Hipkin R."/>
            <person name="Janech M."/>
            <person name="Kroth P."/>
            <person name="Leese F."/>
            <person name="Lindquist E."/>
            <person name="Lyon B.R."/>
            <person name="Martin J."/>
            <person name="Mayer C."/>
            <person name="Parker M."/>
            <person name="Quesneville H."/>
            <person name="Raymond J."/>
            <person name="Uhlig C."/>
            <person name="Valentin K.U."/>
            <person name="Worden A.Z."/>
            <person name="Armbrust E.V."/>
            <person name="Bowler C."/>
            <person name="Green B."/>
            <person name="Moulton V."/>
            <person name="Van Oosterhout C."/>
            <person name="Grigoriev I."/>
        </authorList>
    </citation>
    <scope>NUCLEOTIDE SEQUENCE [LARGE SCALE GENOMIC DNA]</scope>
    <source>
        <strain evidence="2 3">CCMP1102</strain>
    </source>
</reference>
<evidence type="ECO:0000256" key="1">
    <source>
        <dbReference type="SAM" id="SignalP"/>
    </source>
</evidence>
<evidence type="ECO:0008006" key="4">
    <source>
        <dbReference type="Google" id="ProtNLM"/>
    </source>
</evidence>
<dbReference type="Proteomes" id="UP000095751">
    <property type="component" value="Unassembled WGS sequence"/>
</dbReference>
<sequence>MTCFILYTTFWFKELFAVLCRVMVGWGDDAFHSQAICPSEDSESILCSNLPGGMFKCLDNEMYVFWTIRFLIRNEQQSKRGCTRQHQMGQVHKHPNSVLDHYVYLLQLFCCCGFGMKWTSLVWKAQKQQHYF</sequence>
<name>A0A1E7F7K3_9STRA</name>
<gene>
    <name evidence="2" type="ORF">FRACYDRAFT_240699</name>
</gene>
<dbReference type="InParanoid" id="A0A1E7F7K3"/>
<keyword evidence="1" id="KW-0732">Signal</keyword>